<dbReference type="Proteomes" id="UP000010866">
    <property type="component" value="Chromosome"/>
</dbReference>
<feature type="domain" description="Methanogenesis regulatory protein FilR1 middle" evidence="1">
    <location>
        <begin position="129"/>
        <end position="257"/>
    </location>
</feature>
<feature type="domain" description="HVO-A0261-like N-terminal" evidence="2">
    <location>
        <begin position="11"/>
        <end position="88"/>
    </location>
</feature>
<evidence type="ECO:0000259" key="2">
    <source>
        <dbReference type="Pfam" id="PF25213"/>
    </source>
</evidence>
<protein>
    <submittedName>
        <fullName evidence="3">Putative transcriptional regulator</fullName>
    </submittedName>
</protein>
<evidence type="ECO:0000313" key="3">
    <source>
        <dbReference type="EMBL" id="AGB50135.1"/>
    </source>
</evidence>
<dbReference type="EMBL" id="CP003362">
    <property type="protein sequence ID" value="AGB50135.1"/>
    <property type="molecule type" value="Genomic_DNA"/>
</dbReference>
<gene>
    <name evidence="3" type="ordered locus">Metho_1962</name>
</gene>
<evidence type="ECO:0000259" key="1">
    <source>
        <dbReference type="Pfam" id="PF08350"/>
    </source>
</evidence>
<dbReference type="PIRSF" id="PIRSF006692">
    <property type="entry name" value="TF_HTH_AF0396_prd"/>
    <property type="match status" value="1"/>
</dbReference>
<keyword evidence="4" id="KW-1185">Reference proteome</keyword>
<reference evidence="4" key="1">
    <citation type="submission" date="2012-02" db="EMBL/GenBank/DDBJ databases">
        <title>Complete sequence of chromosome of Methanomethylovorans hollandica DSM 15978.</title>
        <authorList>
            <person name="Lucas S."/>
            <person name="Copeland A."/>
            <person name="Lapidus A."/>
            <person name="Glavina del Rio T."/>
            <person name="Dalin E."/>
            <person name="Tice H."/>
            <person name="Bruce D."/>
            <person name="Goodwin L."/>
            <person name="Pitluck S."/>
            <person name="Peters L."/>
            <person name="Mikhailova N."/>
            <person name="Held B."/>
            <person name="Kyrpides N."/>
            <person name="Mavromatis K."/>
            <person name="Ivanova N."/>
            <person name="Brettin T."/>
            <person name="Detter J.C."/>
            <person name="Han C."/>
            <person name="Larimer F."/>
            <person name="Land M."/>
            <person name="Hauser L."/>
            <person name="Markowitz V."/>
            <person name="Cheng J.-F."/>
            <person name="Hugenholtz P."/>
            <person name="Woyke T."/>
            <person name="Wu D."/>
            <person name="Spring S."/>
            <person name="Schroeder M."/>
            <person name="Brambilla E."/>
            <person name="Klenk H.-P."/>
            <person name="Eisen J.A."/>
        </authorList>
    </citation>
    <scope>NUCLEOTIDE SEQUENCE [LARGE SCALE GENOMIC DNA]</scope>
    <source>
        <strain evidence="4">DSM 15978 / NBRC 107637 / DMS1</strain>
    </source>
</reference>
<dbReference type="SUPFAM" id="SSF46785">
    <property type="entry name" value="Winged helix' DNA-binding domain"/>
    <property type="match status" value="1"/>
</dbReference>
<sequence>MCDQIKKSLLDVLFMSDKRKAVLLLLQNGPKEMKSLLKALDTKRPALLPQIKMLEDIHLIVHYNGIYELTTLGKIVVDKMIPLLDTLDVFDGDIDYWRDRDLRFIPSSLLYRLREIKGCKVIEPNLVNIYEINKDFIETCAISKDLLFILTFAHPIFTTIISQFIANNSHVKIIINMDLLQKFKANEQKEVNGYIINEKIEFYLYPKDISLGTFAQNDHCSVLRTLSKDRTYDYTQLFCKGPDALKWGRELFDFYLNESIPITEI</sequence>
<name>L0KZL9_METHD</name>
<dbReference type="Pfam" id="PF25213">
    <property type="entry name" value="HVO_A0261_N"/>
    <property type="match status" value="1"/>
</dbReference>
<organism evidence="3 4">
    <name type="scientific">Methanomethylovorans hollandica (strain DSM 15978 / NBRC 107637 / DMS1)</name>
    <dbReference type="NCBI Taxonomy" id="867904"/>
    <lineage>
        <taxon>Archaea</taxon>
        <taxon>Methanobacteriati</taxon>
        <taxon>Methanobacteriota</taxon>
        <taxon>Stenosarchaea group</taxon>
        <taxon>Methanomicrobia</taxon>
        <taxon>Methanosarcinales</taxon>
        <taxon>Methanosarcinaceae</taxon>
        <taxon>Methanomethylovorans</taxon>
    </lineage>
</organism>
<dbReference type="HOGENOM" id="CLU_062767_1_1_2"/>
<dbReference type="InterPro" id="IPR036390">
    <property type="entry name" value="WH_DNA-bd_sf"/>
</dbReference>
<proteinExistence type="predicted"/>
<dbReference type="InterPro" id="IPR013561">
    <property type="entry name" value="FilR1_middle_dom"/>
</dbReference>
<dbReference type="Pfam" id="PF08350">
    <property type="entry name" value="FilR1_middle"/>
    <property type="match status" value="1"/>
</dbReference>
<dbReference type="KEGG" id="mhz:Metho_1962"/>
<dbReference type="InterPro" id="IPR016490">
    <property type="entry name" value="Tscrpt_reg_HTH_AF0396-typ3"/>
</dbReference>
<evidence type="ECO:0000313" key="4">
    <source>
        <dbReference type="Proteomes" id="UP000010866"/>
    </source>
</evidence>
<accession>L0KZL9</accession>
<dbReference type="AlphaFoldDB" id="L0KZL9"/>
<dbReference type="InterPro" id="IPR057527">
    <property type="entry name" value="HVO_A0261-like_N"/>
</dbReference>